<name>A0A9W9Q733_9EURO</name>
<reference evidence="1" key="2">
    <citation type="journal article" date="2023" name="IMA Fungus">
        <title>Comparative genomic study of the Penicillium genus elucidates a diverse pangenome and 15 lateral gene transfer events.</title>
        <authorList>
            <person name="Petersen C."/>
            <person name="Sorensen T."/>
            <person name="Nielsen M.R."/>
            <person name="Sondergaard T.E."/>
            <person name="Sorensen J.L."/>
            <person name="Fitzpatrick D.A."/>
            <person name="Frisvad J.C."/>
            <person name="Nielsen K.L."/>
        </authorList>
    </citation>
    <scope>NUCLEOTIDE SEQUENCE</scope>
    <source>
        <strain evidence="1">IBT 21472</strain>
    </source>
</reference>
<dbReference type="AlphaFoldDB" id="A0A9W9Q733"/>
<gene>
    <name evidence="1" type="ORF">N7476_003047</name>
</gene>
<dbReference type="Proteomes" id="UP001147746">
    <property type="component" value="Unassembled WGS sequence"/>
</dbReference>
<accession>A0A9W9Q733</accession>
<evidence type="ECO:0000313" key="2">
    <source>
        <dbReference type="Proteomes" id="UP001147746"/>
    </source>
</evidence>
<reference evidence="1" key="1">
    <citation type="submission" date="2022-12" db="EMBL/GenBank/DDBJ databases">
        <authorList>
            <person name="Petersen C."/>
        </authorList>
    </citation>
    <scope>NUCLEOTIDE SEQUENCE</scope>
    <source>
        <strain evidence="1">IBT 21472</strain>
    </source>
</reference>
<protein>
    <submittedName>
        <fullName evidence="1">Uncharacterized protein</fullName>
    </submittedName>
</protein>
<sequence length="497" mass="54061">MSVENTHGTRPGRFFDSENLKRHNYTCDSSLQSPSTDIPSSSESGAIFNAIRVTTPEGSTRLPRSAYNMGPIMEEGLAANIAMFIPTALDGHQSSERLPHNERRQVDTIWWRNQMLSDQSPHQTPHLGAGPFTETILATGTTRNLHQKALSLDTAEGKQHVPRWPANLGAAVSTVWPQYPPPERQPTPPGLPSFNTPEAVYCSAHFLVGDNGRRHSCGTQGNGQQTHSYGDALLRFFGLSPSTEIAPGGLSMTGIGRADDGTIVQGRFPYRQSGHGINLNRQLNDHPFHQGNLPIAENEAEELRHEGGIDGTCTKDPGTRSRRRIGIYTPLSIGRLSPFSGDTSDSAMLPRPRNQGRAIALLGLRRSSTIQNGATAAPSAVASSVQGVGVIGDQIALVSSPSPLHSTRTPDIPEDLVDGETPEEGHKLYYDLLSCIPTRLSLCCSDRCIRKRRSSMETLDVVTTGETYLTARDDQGRGRDRGWWGFSLEVPSMPNFG</sequence>
<organism evidence="1 2">
    <name type="scientific">Penicillium atrosanguineum</name>
    <dbReference type="NCBI Taxonomy" id="1132637"/>
    <lineage>
        <taxon>Eukaryota</taxon>
        <taxon>Fungi</taxon>
        <taxon>Dikarya</taxon>
        <taxon>Ascomycota</taxon>
        <taxon>Pezizomycotina</taxon>
        <taxon>Eurotiomycetes</taxon>
        <taxon>Eurotiomycetidae</taxon>
        <taxon>Eurotiales</taxon>
        <taxon>Aspergillaceae</taxon>
        <taxon>Penicillium</taxon>
    </lineage>
</organism>
<dbReference type="EMBL" id="JAPZBO010000002">
    <property type="protein sequence ID" value="KAJ5324447.1"/>
    <property type="molecule type" value="Genomic_DNA"/>
</dbReference>
<keyword evidence="2" id="KW-1185">Reference proteome</keyword>
<evidence type="ECO:0000313" key="1">
    <source>
        <dbReference type="EMBL" id="KAJ5324447.1"/>
    </source>
</evidence>
<proteinExistence type="predicted"/>
<comment type="caution">
    <text evidence="1">The sequence shown here is derived from an EMBL/GenBank/DDBJ whole genome shotgun (WGS) entry which is preliminary data.</text>
</comment>